<dbReference type="PANTHER" id="PTHR21567">
    <property type="entry name" value="CLASP"/>
    <property type="match status" value="1"/>
</dbReference>
<feature type="region of interest" description="Disordered" evidence="8">
    <location>
        <begin position="573"/>
        <end position="798"/>
    </location>
</feature>
<dbReference type="GO" id="GO:0005881">
    <property type="term" value="C:cytoplasmic microtubule"/>
    <property type="evidence" value="ECO:0007669"/>
    <property type="project" value="TreeGrafter"/>
</dbReference>
<feature type="region of interest" description="Disordered" evidence="8">
    <location>
        <begin position="519"/>
        <end position="554"/>
    </location>
</feature>
<evidence type="ECO:0000256" key="8">
    <source>
        <dbReference type="SAM" id="MobiDB-lite"/>
    </source>
</evidence>
<accession>A0A9P9Y9C6</accession>
<feature type="region of interest" description="Disordered" evidence="8">
    <location>
        <begin position="230"/>
        <end position="273"/>
    </location>
</feature>
<evidence type="ECO:0000256" key="2">
    <source>
        <dbReference type="ARBA" id="ARBA00009549"/>
    </source>
</evidence>
<dbReference type="Pfam" id="PF12348">
    <property type="entry name" value="CLASP_N"/>
    <property type="match status" value="2"/>
</dbReference>
<sequence length="1136" mass="123249">MADGKLTDHQVIDLTTILRSDQSLDAKVNYLNLIKSGIKQHNVPETSVAQLFDGLRAASSSQHTSIVNVGFTSLNHLITRLTRQEPKYLAKEAARTLPLIAEKLGDQKDKLRTTAHGALCTYYTVAPIEVERVIRNNAMTGKNPRAKEAAMAWLLQMHQEQGLQFRSYVPLLMELLEDADGMVRDAAKSTVIELFRNAPGAAKSDLKRQLKNFKVRPAIEQSIVKAIAPNSASVSTSARPETPAEAAAPAPAPKRQALSASTTSTSVDRPITPALEVRASENIEPQYVNTHRELDDIFKGMAWCFEGRESEQNWVQREASMGTLRKLNAGNAPSDFPETFLTGLKSVLDGIIKSMTSLRTSLSKEACALVQDVAITFGPGIDPLVELLMQTLVRLSAGTKKLSSQLANTTIETVLNRVTYSHRLMQHIHGAAQDKNVQPRTYATGWLKIILKKEAGHKGHLEHSGGLDLIEKSIKRGLADANPAVRERMRSTFWTFWGIFPARADALKEDLDATAQKLLNKDPSNPNAPTKAEAPVAPRPGLGLSKSTVTKPSVREHMLAQKRAALETKKLPARPGSAMAHISPVRKVSDPKPTNAAKPTGTRARPEAGTISVNASGMSVAPMRPARRRPEMAARPATAGPYSVREHPTAMEADSPGATRSKAPPSRPQRKDTPPRRTAQRPRPGHASHASESHVRSPSARPKSALSTRGSPAKIKSTQPAATAAPAVSSSVQGENEVPETIPARVSTVEPPAPEPAAALEEISDPQPEQLQSPGEAPPVEPEAEAEVEVEAEFKVEESLPAVVTPEDDREPTRSPTPAVAAPEFTLPIHPAPAEHESLKVYEDPFVEEQPTSKPTIVTPVLEDRPVNEGAALQPSANILDGTNDSPEKARQNSRLLDSGIAKIRAKSLEVHGFRKLQSLVRDNKTVLNDEKSEVLLLGLFEYLEDPLSSVAADKVQDVKAQILTTIKLLLKKDRENFKPHVSKCLESLLKTRSAYDNRSHIVSGLELLSDTLVSLGDPAEIICVLAGRLNKCSDSSVEDCRALSMGLHILKTLLEKQPQAESILGDSEMSSLGSLAGRCLESSDSGVRMDAVQLCVALHSNVGEATFWAVMEGVKDDPKSLITYYIVKKQREQAV</sequence>
<feature type="domain" description="TOG" evidence="9">
    <location>
        <begin position="290"/>
        <end position="531"/>
    </location>
</feature>
<comment type="subunit">
    <text evidence="3">Interacts with microtubules.</text>
</comment>
<proteinExistence type="inferred from homology"/>
<dbReference type="AlphaFoldDB" id="A0A9P9Y9C6"/>
<comment type="function">
    <text evidence="7">Microtubule binding protein that promotes the stabilization of dynamic microtubules. Required for mitotic spindle formation.</text>
</comment>
<dbReference type="GO" id="GO:0060172">
    <property type="term" value="P:astral microtubule depolymerization"/>
    <property type="evidence" value="ECO:0007669"/>
    <property type="project" value="TreeGrafter"/>
</dbReference>
<feature type="region of interest" description="Disordered" evidence="8">
    <location>
        <begin position="871"/>
        <end position="894"/>
    </location>
</feature>
<evidence type="ECO:0000256" key="1">
    <source>
        <dbReference type="ARBA" id="ARBA00004186"/>
    </source>
</evidence>
<dbReference type="InterPro" id="IPR034085">
    <property type="entry name" value="TOG"/>
</dbReference>
<feature type="domain" description="TOG" evidence="9">
    <location>
        <begin position="5"/>
        <end position="232"/>
    </location>
</feature>
<feature type="compositionally biased region" description="Low complexity" evidence="8">
    <location>
        <begin position="238"/>
        <end position="249"/>
    </location>
</feature>
<dbReference type="GO" id="GO:0051301">
    <property type="term" value="P:cell division"/>
    <property type="evidence" value="ECO:0007669"/>
    <property type="project" value="UniProtKB-KW"/>
</dbReference>
<feature type="domain" description="TOG" evidence="9">
    <location>
        <begin position="884"/>
        <end position="1136"/>
    </location>
</feature>
<feature type="compositionally biased region" description="Polar residues" evidence="8">
    <location>
        <begin position="258"/>
        <end position="267"/>
    </location>
</feature>
<keyword evidence="11" id="KW-1185">Reference proteome</keyword>
<comment type="caution">
    <text evidence="10">The sequence shown here is derived from an EMBL/GenBank/DDBJ whole genome shotgun (WGS) entry which is preliminary data.</text>
</comment>
<name>A0A9P9Y9C6_9HYPO</name>
<reference evidence="10" key="1">
    <citation type="journal article" date="2021" name="J Fungi (Basel)">
        <title>Genomic and Metabolomic Analyses of the Marine Fungus Emericellopsis cladophorae: Insights into Saltwater Adaptability Mechanisms and Its Biosynthetic Potential.</title>
        <authorList>
            <person name="Goncalves M.F.M."/>
            <person name="Hilario S."/>
            <person name="Van de Peer Y."/>
            <person name="Esteves A.C."/>
            <person name="Alves A."/>
        </authorList>
    </citation>
    <scope>NUCLEOTIDE SEQUENCE</scope>
    <source>
        <strain evidence="10">MUM 19.33</strain>
    </source>
</reference>
<dbReference type="Proteomes" id="UP001055219">
    <property type="component" value="Unassembled WGS sequence"/>
</dbReference>
<gene>
    <name evidence="10" type="ORF">J7T54_006831</name>
</gene>
<comment type="subcellular location">
    <subcellularLocation>
        <location evidence="1">Cytoplasm</location>
        <location evidence="1">Cytoskeleton</location>
        <location evidence="1">Spindle</location>
    </subcellularLocation>
</comment>
<evidence type="ECO:0000256" key="6">
    <source>
        <dbReference type="ARBA" id="ARBA00022776"/>
    </source>
</evidence>
<evidence type="ECO:0000313" key="11">
    <source>
        <dbReference type="Proteomes" id="UP001055219"/>
    </source>
</evidence>
<organism evidence="10 11">
    <name type="scientific">Emericellopsis cladophorae</name>
    <dbReference type="NCBI Taxonomy" id="2686198"/>
    <lineage>
        <taxon>Eukaryota</taxon>
        <taxon>Fungi</taxon>
        <taxon>Dikarya</taxon>
        <taxon>Ascomycota</taxon>
        <taxon>Pezizomycotina</taxon>
        <taxon>Sordariomycetes</taxon>
        <taxon>Hypocreomycetidae</taxon>
        <taxon>Hypocreales</taxon>
        <taxon>Bionectriaceae</taxon>
        <taxon>Emericellopsis</taxon>
    </lineage>
</organism>
<dbReference type="Gene3D" id="1.25.10.10">
    <property type="entry name" value="Leucine-rich Repeat Variant"/>
    <property type="match status" value="3"/>
</dbReference>
<dbReference type="InterPro" id="IPR024395">
    <property type="entry name" value="CLASP_N_dom"/>
</dbReference>
<keyword evidence="6" id="KW-0498">Mitosis</keyword>
<keyword evidence="5" id="KW-0493">Microtubule</keyword>
<feature type="compositionally biased region" description="Low complexity" evidence="8">
    <location>
        <begin position="717"/>
        <end position="733"/>
    </location>
</feature>
<keyword evidence="6" id="KW-0131">Cell cycle</keyword>
<dbReference type="GO" id="GO:0008017">
    <property type="term" value="F:microtubule binding"/>
    <property type="evidence" value="ECO:0007669"/>
    <property type="project" value="TreeGrafter"/>
</dbReference>
<comment type="similarity">
    <text evidence="2">Belongs to the CLASP family.</text>
</comment>
<keyword evidence="4" id="KW-0132">Cell division</keyword>
<dbReference type="GeneID" id="75833308"/>
<evidence type="ECO:0000313" key="10">
    <source>
        <dbReference type="EMBL" id="KAI6785189.1"/>
    </source>
</evidence>
<dbReference type="GO" id="GO:0090307">
    <property type="term" value="P:mitotic spindle assembly"/>
    <property type="evidence" value="ECO:0007669"/>
    <property type="project" value="TreeGrafter"/>
</dbReference>
<evidence type="ECO:0000256" key="7">
    <source>
        <dbReference type="ARBA" id="ARBA00024889"/>
    </source>
</evidence>
<evidence type="ECO:0000256" key="3">
    <source>
        <dbReference type="ARBA" id="ARBA00011375"/>
    </source>
</evidence>
<evidence type="ECO:0000256" key="5">
    <source>
        <dbReference type="ARBA" id="ARBA00022701"/>
    </source>
</evidence>
<reference evidence="10" key="2">
    <citation type="submission" date="2022-07" db="EMBL/GenBank/DDBJ databases">
        <authorList>
            <person name="Goncalves M.F.M."/>
            <person name="Hilario S."/>
            <person name="Van De Peer Y."/>
            <person name="Esteves A.C."/>
            <person name="Alves A."/>
        </authorList>
    </citation>
    <scope>NUCLEOTIDE SEQUENCE</scope>
    <source>
        <strain evidence="10">MUM 19.33</strain>
    </source>
</reference>
<evidence type="ECO:0000259" key="9">
    <source>
        <dbReference type="SMART" id="SM01349"/>
    </source>
</evidence>
<dbReference type="InterPro" id="IPR016024">
    <property type="entry name" value="ARM-type_fold"/>
</dbReference>
<dbReference type="SMART" id="SM01349">
    <property type="entry name" value="TOG"/>
    <property type="match status" value="3"/>
</dbReference>
<protein>
    <submittedName>
        <fullName evidence="10">Protein STU1</fullName>
    </submittedName>
</protein>
<dbReference type="OrthoDB" id="46159at2759"/>
<dbReference type="RefSeq" id="XP_051366045.1">
    <property type="nucleotide sequence ID" value="XM_051507815.1"/>
</dbReference>
<dbReference type="SUPFAM" id="SSF48371">
    <property type="entry name" value="ARM repeat"/>
    <property type="match status" value="1"/>
</dbReference>
<dbReference type="GO" id="GO:1990023">
    <property type="term" value="C:mitotic spindle midzone"/>
    <property type="evidence" value="ECO:0007669"/>
    <property type="project" value="TreeGrafter"/>
</dbReference>
<dbReference type="EMBL" id="JAGIXG020000002">
    <property type="protein sequence ID" value="KAI6785189.1"/>
    <property type="molecule type" value="Genomic_DNA"/>
</dbReference>
<feature type="compositionally biased region" description="Polar residues" evidence="8">
    <location>
        <begin position="875"/>
        <end position="885"/>
    </location>
</feature>
<dbReference type="GO" id="GO:0005815">
    <property type="term" value="C:microtubule organizing center"/>
    <property type="evidence" value="ECO:0007669"/>
    <property type="project" value="TreeGrafter"/>
</dbReference>
<feature type="compositionally biased region" description="Acidic residues" evidence="8">
    <location>
        <begin position="782"/>
        <end position="791"/>
    </location>
</feature>
<dbReference type="PANTHER" id="PTHR21567:SF9">
    <property type="entry name" value="CLIP-ASSOCIATING PROTEIN"/>
    <property type="match status" value="1"/>
</dbReference>
<evidence type="ECO:0000256" key="4">
    <source>
        <dbReference type="ARBA" id="ARBA00022618"/>
    </source>
</evidence>
<dbReference type="InterPro" id="IPR011989">
    <property type="entry name" value="ARM-like"/>
</dbReference>
<dbReference type="GO" id="GO:0005876">
    <property type="term" value="C:spindle microtubule"/>
    <property type="evidence" value="ECO:0007669"/>
    <property type="project" value="TreeGrafter"/>
</dbReference>